<organism evidence="1">
    <name type="scientific">marine sediment metagenome</name>
    <dbReference type="NCBI Taxonomy" id="412755"/>
    <lineage>
        <taxon>unclassified sequences</taxon>
        <taxon>metagenomes</taxon>
        <taxon>ecological metagenomes</taxon>
    </lineage>
</organism>
<sequence length="30" mass="3270">NLILKGLSVDEVNTLIETKRKQWSLGGVSA</sequence>
<protein>
    <submittedName>
        <fullName evidence="1">Uncharacterized protein</fullName>
    </submittedName>
</protein>
<gene>
    <name evidence="1" type="ORF">S03H2_23208</name>
</gene>
<evidence type="ECO:0000313" key="1">
    <source>
        <dbReference type="EMBL" id="GAH43441.1"/>
    </source>
</evidence>
<feature type="non-terminal residue" evidence="1">
    <location>
        <position position="1"/>
    </location>
</feature>
<accession>X1FCT1</accession>
<reference evidence="1" key="1">
    <citation type="journal article" date="2014" name="Front. Microbiol.">
        <title>High frequency of phylogenetically diverse reductive dehalogenase-homologous genes in deep subseafloor sedimentary metagenomes.</title>
        <authorList>
            <person name="Kawai M."/>
            <person name="Futagami T."/>
            <person name="Toyoda A."/>
            <person name="Takaki Y."/>
            <person name="Nishi S."/>
            <person name="Hori S."/>
            <person name="Arai W."/>
            <person name="Tsubouchi T."/>
            <person name="Morono Y."/>
            <person name="Uchiyama I."/>
            <person name="Ito T."/>
            <person name="Fujiyama A."/>
            <person name="Inagaki F."/>
            <person name="Takami H."/>
        </authorList>
    </citation>
    <scope>NUCLEOTIDE SEQUENCE</scope>
    <source>
        <strain evidence="1">Expedition CK06-06</strain>
    </source>
</reference>
<dbReference type="EMBL" id="BARU01012642">
    <property type="protein sequence ID" value="GAH43441.1"/>
    <property type="molecule type" value="Genomic_DNA"/>
</dbReference>
<proteinExistence type="predicted"/>
<name>X1FCT1_9ZZZZ</name>
<dbReference type="AlphaFoldDB" id="X1FCT1"/>
<comment type="caution">
    <text evidence="1">The sequence shown here is derived from an EMBL/GenBank/DDBJ whole genome shotgun (WGS) entry which is preliminary data.</text>
</comment>